<dbReference type="Gene3D" id="3.40.50.2000">
    <property type="entry name" value="Glycogen Phosphorylase B"/>
    <property type="match status" value="2"/>
</dbReference>
<feature type="domain" description="Glycosyl transferase family 1" evidence="1">
    <location>
        <begin position="211"/>
        <end position="374"/>
    </location>
</feature>
<dbReference type="SUPFAM" id="SSF53756">
    <property type="entry name" value="UDP-Glycosyltransferase/glycogen phosphorylase"/>
    <property type="match status" value="1"/>
</dbReference>
<dbReference type="AlphaFoldDB" id="A0AAJ1AGX6"/>
<sequence>MQEQRRNRKPSVVTEGAIRVVRVVARLSIGGPTIHVMGLNAGLDPTRFAQSLATGLENPGEGSMLAEALARGVKPIVVPEIVAEASLKPRDITALLKLYRLIRQERPHIVHTHTAKAGFLGRLAARLAGVPVIIHTYHGHILHGYYGPLTTGLLRTMERMLARITHCIIAVSEQVKGDLIAYGVAPSGKIRVIPLGLELDPFLGCAVYKGEFRRELDLDDNARLVGIVGRIVPIKNHRLFLQAAALVIASEPAARFVIVGDGALRLEMEQQARALGIADRVLFTGWRRDLPRIYADLDVLTVSSNNEGTPVSVIEAMAAGCPVVATRVGGLPDLITDGETGFLVPPSDAQALAAAILRVLRDPETAGRMGRTARASVQQRFTMKRLISDMEQLYIQILTDKGVKAPLDKDCPL</sequence>
<name>A0AAJ1AGX6_9BACT</name>
<dbReference type="InterPro" id="IPR050194">
    <property type="entry name" value="Glycosyltransferase_grp1"/>
</dbReference>
<gene>
    <name evidence="3" type="ORF">K8G79_03025</name>
</gene>
<dbReference type="Pfam" id="PF13439">
    <property type="entry name" value="Glyco_transf_4"/>
    <property type="match status" value="1"/>
</dbReference>
<protein>
    <submittedName>
        <fullName evidence="3">Glycosyltransferase family 4 protein</fullName>
    </submittedName>
</protein>
<dbReference type="InterPro" id="IPR028098">
    <property type="entry name" value="Glyco_trans_4-like_N"/>
</dbReference>
<dbReference type="GO" id="GO:0016757">
    <property type="term" value="F:glycosyltransferase activity"/>
    <property type="evidence" value="ECO:0007669"/>
    <property type="project" value="InterPro"/>
</dbReference>
<evidence type="ECO:0000259" key="1">
    <source>
        <dbReference type="Pfam" id="PF00534"/>
    </source>
</evidence>
<dbReference type="Proteomes" id="UP001197609">
    <property type="component" value="Unassembled WGS sequence"/>
</dbReference>
<reference evidence="3 4" key="1">
    <citation type="journal article" date="2021" name="bioRxiv">
        <title>Unraveling nitrogen, sulfur and carbon metabolic pathways and microbial community transcriptional responses to substrate deprivation and toxicity stresses in a bioreactor mimicking anoxic brackish coastal sediment conditions.</title>
        <authorList>
            <person name="Martins P.D."/>
            <person name="Echeveste M.J."/>
            <person name="Arshad A."/>
            <person name="Kurth J."/>
            <person name="Ouboter H."/>
            <person name="Jetten M.S.M."/>
            <person name="Welte C.U."/>
        </authorList>
    </citation>
    <scope>NUCLEOTIDE SEQUENCE [LARGE SCALE GENOMIC DNA]</scope>
    <source>
        <strain evidence="3">MAG_38</strain>
    </source>
</reference>
<dbReference type="PANTHER" id="PTHR45947">
    <property type="entry name" value="SULFOQUINOVOSYL TRANSFERASE SQD2"/>
    <property type="match status" value="1"/>
</dbReference>
<comment type="caution">
    <text evidence="3">The sequence shown here is derived from an EMBL/GenBank/DDBJ whole genome shotgun (WGS) entry which is preliminary data.</text>
</comment>
<dbReference type="Pfam" id="PF00534">
    <property type="entry name" value="Glycos_transf_1"/>
    <property type="match status" value="1"/>
</dbReference>
<evidence type="ECO:0000259" key="2">
    <source>
        <dbReference type="Pfam" id="PF13439"/>
    </source>
</evidence>
<dbReference type="CDD" id="cd03808">
    <property type="entry name" value="GT4_CapM-like"/>
    <property type="match status" value="1"/>
</dbReference>
<dbReference type="EMBL" id="JAIOIU010000033">
    <property type="protein sequence ID" value="MBZ0159109.1"/>
    <property type="molecule type" value="Genomic_DNA"/>
</dbReference>
<proteinExistence type="predicted"/>
<accession>A0AAJ1AGX6</accession>
<organism evidence="3 4">
    <name type="scientific">Candidatus Methylomirabilis tolerans</name>
    <dbReference type="NCBI Taxonomy" id="3123416"/>
    <lineage>
        <taxon>Bacteria</taxon>
        <taxon>Candidatus Methylomirabilota</taxon>
        <taxon>Candidatus Methylomirabilia</taxon>
        <taxon>Candidatus Methylomirabilales</taxon>
        <taxon>Candidatus Methylomirabilaceae</taxon>
        <taxon>Candidatus Methylomirabilis</taxon>
    </lineage>
</organism>
<dbReference type="PANTHER" id="PTHR45947:SF3">
    <property type="entry name" value="SULFOQUINOVOSYL TRANSFERASE SQD2"/>
    <property type="match status" value="1"/>
</dbReference>
<evidence type="ECO:0000313" key="3">
    <source>
        <dbReference type="EMBL" id="MBZ0159109.1"/>
    </source>
</evidence>
<evidence type="ECO:0000313" key="4">
    <source>
        <dbReference type="Proteomes" id="UP001197609"/>
    </source>
</evidence>
<feature type="domain" description="Glycosyltransferase subfamily 4-like N-terminal" evidence="2">
    <location>
        <begin position="84"/>
        <end position="200"/>
    </location>
</feature>
<dbReference type="InterPro" id="IPR001296">
    <property type="entry name" value="Glyco_trans_1"/>
</dbReference>